<evidence type="ECO:0000313" key="3">
    <source>
        <dbReference type="WBParaSite" id="PSAMB.scaffold2649size22022.g18719.t1"/>
    </source>
</evidence>
<evidence type="ECO:0000313" key="2">
    <source>
        <dbReference type="Proteomes" id="UP000887566"/>
    </source>
</evidence>
<proteinExistence type="predicted"/>
<feature type="domain" description="Rhodanese" evidence="1">
    <location>
        <begin position="76"/>
        <end position="177"/>
    </location>
</feature>
<dbReference type="GO" id="GO:0005739">
    <property type="term" value="C:mitochondrion"/>
    <property type="evidence" value="ECO:0007669"/>
    <property type="project" value="TreeGrafter"/>
</dbReference>
<dbReference type="InterPro" id="IPR036873">
    <property type="entry name" value="Rhodanese-like_dom_sf"/>
</dbReference>
<evidence type="ECO:0000259" key="1">
    <source>
        <dbReference type="PROSITE" id="PS50206"/>
    </source>
</evidence>
<keyword evidence="2" id="KW-1185">Reference proteome</keyword>
<accession>A0A914VWZ9</accession>
<dbReference type="Gene3D" id="3.40.250.10">
    <property type="entry name" value="Rhodanese-like domain"/>
    <property type="match status" value="1"/>
</dbReference>
<organism evidence="2 3">
    <name type="scientific">Plectus sambesii</name>
    <dbReference type="NCBI Taxonomy" id="2011161"/>
    <lineage>
        <taxon>Eukaryota</taxon>
        <taxon>Metazoa</taxon>
        <taxon>Ecdysozoa</taxon>
        <taxon>Nematoda</taxon>
        <taxon>Chromadorea</taxon>
        <taxon>Plectida</taxon>
        <taxon>Plectina</taxon>
        <taxon>Plectoidea</taxon>
        <taxon>Plectidae</taxon>
        <taxon>Plectus</taxon>
    </lineage>
</organism>
<sequence length="178" mass="19558">MALFGRSICASRPMAAVAAAFKNQATTADFTAISARCVSSVNRQWRTETVDASQVAFTPAIKSIDVDELQRLRKDDENNLILVDVRERTEIDHSNPFIPGCINIPLGSIQAALALNRCEFRKKYRKPMDVDKLVFVCCIGERSALAAEYAARLGIANTRFLQGGVEAYLTQNDNAAAM</sequence>
<dbReference type="PANTHER" id="PTHR44086:SF10">
    <property type="entry name" value="THIOSULFATE SULFURTRANSFERASE_RHODANESE-LIKE DOMAIN-CONTAINING PROTEIN 3"/>
    <property type="match status" value="1"/>
</dbReference>
<dbReference type="PROSITE" id="PS50206">
    <property type="entry name" value="RHODANESE_3"/>
    <property type="match status" value="1"/>
</dbReference>
<dbReference type="SUPFAM" id="SSF52821">
    <property type="entry name" value="Rhodanese/Cell cycle control phosphatase"/>
    <property type="match status" value="1"/>
</dbReference>
<dbReference type="SMART" id="SM00450">
    <property type="entry name" value="RHOD"/>
    <property type="match status" value="1"/>
</dbReference>
<dbReference type="WBParaSite" id="PSAMB.scaffold2649size22022.g18719.t1">
    <property type="protein sequence ID" value="PSAMB.scaffold2649size22022.g18719.t1"/>
    <property type="gene ID" value="PSAMB.scaffold2649size22022.g18719"/>
</dbReference>
<dbReference type="PANTHER" id="PTHR44086">
    <property type="entry name" value="THIOSULFATE SULFURTRANSFERASE RDL2, MITOCHONDRIAL-RELATED"/>
    <property type="match status" value="1"/>
</dbReference>
<dbReference type="GO" id="GO:0004792">
    <property type="term" value="F:thiosulfate-cyanide sulfurtransferase activity"/>
    <property type="evidence" value="ECO:0007669"/>
    <property type="project" value="TreeGrafter"/>
</dbReference>
<reference evidence="3" key="1">
    <citation type="submission" date="2022-11" db="UniProtKB">
        <authorList>
            <consortium name="WormBaseParasite"/>
        </authorList>
    </citation>
    <scope>IDENTIFICATION</scope>
</reference>
<protein>
    <submittedName>
        <fullName evidence="3">Rhodanese domain-containing protein</fullName>
    </submittedName>
</protein>
<dbReference type="AlphaFoldDB" id="A0A914VWZ9"/>
<dbReference type="Proteomes" id="UP000887566">
    <property type="component" value="Unplaced"/>
</dbReference>
<dbReference type="InterPro" id="IPR001763">
    <property type="entry name" value="Rhodanese-like_dom"/>
</dbReference>
<dbReference type="Pfam" id="PF00581">
    <property type="entry name" value="Rhodanese"/>
    <property type="match status" value="1"/>
</dbReference>
<name>A0A914VWZ9_9BILA</name>